<evidence type="ECO:0000256" key="6">
    <source>
        <dbReference type="ARBA" id="ARBA00022781"/>
    </source>
</evidence>
<dbReference type="GO" id="GO:0005886">
    <property type="term" value="C:plasma membrane"/>
    <property type="evidence" value="ECO:0007669"/>
    <property type="project" value="UniProtKB-SubCell"/>
</dbReference>
<evidence type="ECO:0000256" key="7">
    <source>
        <dbReference type="ARBA" id="ARBA00022989"/>
    </source>
</evidence>
<keyword evidence="6" id="KW-0375">Hydrogen ion transport</keyword>
<keyword evidence="3" id="KW-0813">Transport</keyword>
<evidence type="ECO:0000256" key="8">
    <source>
        <dbReference type="ARBA" id="ARBA00023065"/>
    </source>
</evidence>
<feature type="transmembrane region" description="Helical" evidence="12">
    <location>
        <begin position="510"/>
        <end position="529"/>
    </location>
</feature>
<evidence type="ECO:0000256" key="10">
    <source>
        <dbReference type="ARBA" id="ARBA00023303"/>
    </source>
</evidence>
<keyword evidence="5 12" id="KW-0812">Transmembrane</keyword>
<dbReference type="Ensembl" id="ENSACOT00000000937.1">
    <property type="protein sequence ID" value="ENSACOP00000000909.1"/>
    <property type="gene ID" value="ENSACOG00000000662.1"/>
</dbReference>
<evidence type="ECO:0000256" key="12">
    <source>
        <dbReference type="SAM" id="Phobius"/>
    </source>
</evidence>
<organism evidence="13 14">
    <name type="scientific">Amazona collaria</name>
    <name type="common">yellow-billed parrot</name>
    <dbReference type="NCBI Taxonomy" id="241587"/>
    <lineage>
        <taxon>Eukaryota</taxon>
        <taxon>Metazoa</taxon>
        <taxon>Chordata</taxon>
        <taxon>Craniata</taxon>
        <taxon>Vertebrata</taxon>
        <taxon>Euteleostomi</taxon>
        <taxon>Archelosauria</taxon>
        <taxon>Archosauria</taxon>
        <taxon>Dinosauria</taxon>
        <taxon>Saurischia</taxon>
        <taxon>Theropoda</taxon>
        <taxon>Coelurosauria</taxon>
        <taxon>Aves</taxon>
        <taxon>Neognathae</taxon>
        <taxon>Neoaves</taxon>
        <taxon>Telluraves</taxon>
        <taxon>Australaves</taxon>
        <taxon>Psittaciformes</taxon>
        <taxon>Psittacidae</taxon>
        <taxon>Amazona</taxon>
    </lineage>
</organism>
<feature type="transmembrane region" description="Helical" evidence="12">
    <location>
        <begin position="209"/>
        <end position="228"/>
    </location>
</feature>
<feature type="transmembrane region" description="Helical" evidence="12">
    <location>
        <begin position="72"/>
        <end position="98"/>
    </location>
</feature>
<evidence type="ECO:0000256" key="9">
    <source>
        <dbReference type="ARBA" id="ARBA00023136"/>
    </source>
</evidence>
<evidence type="ECO:0000256" key="2">
    <source>
        <dbReference type="ARBA" id="ARBA00006513"/>
    </source>
</evidence>
<feature type="transmembrane region" description="Helical" evidence="12">
    <location>
        <begin position="144"/>
        <end position="167"/>
    </location>
</feature>
<keyword evidence="9 12" id="KW-0472">Membrane</keyword>
<dbReference type="AlphaFoldDB" id="A0A8B9F137"/>
<reference evidence="13" key="1">
    <citation type="submission" date="2025-08" db="UniProtKB">
        <authorList>
            <consortium name="Ensembl"/>
        </authorList>
    </citation>
    <scope>IDENTIFICATION</scope>
</reference>
<dbReference type="PANTHER" id="PTHR21522:SF36">
    <property type="entry name" value="PROTON CHANNEL OTOP3"/>
    <property type="match status" value="1"/>
</dbReference>
<feature type="transmembrane region" description="Helical" evidence="12">
    <location>
        <begin position="104"/>
        <end position="124"/>
    </location>
</feature>
<keyword evidence="7 12" id="KW-1133">Transmembrane helix</keyword>
<feature type="transmembrane region" description="Helical" evidence="12">
    <location>
        <begin position="398"/>
        <end position="421"/>
    </location>
</feature>
<feature type="region of interest" description="Disordered" evidence="11">
    <location>
        <begin position="1"/>
        <end position="20"/>
    </location>
</feature>
<feature type="transmembrane region" description="Helical" evidence="12">
    <location>
        <begin position="274"/>
        <end position="295"/>
    </location>
</feature>
<keyword evidence="8" id="KW-0406">Ion transport</keyword>
<dbReference type="Pfam" id="PF03189">
    <property type="entry name" value="Otopetrin"/>
    <property type="match status" value="2"/>
</dbReference>
<sequence>MQVALHQSTTSPLSVSPSNLSHFKPPLCSRCKNRSASAPHDTSTIHYEKFWLYRHCSSVQQGDRQAQKAGQLFSGLLAMNVVFLGSAFVSSMIFNHVAITLADVWILLSILKVLCLCWIIYYLLGTSRQPHAVLYRDSHAGPMWIRGSVLLFGIFSILLNTFHIGYSAVLIQCKSRVEIVFPSIEILFICTQAFFLWHHSKDCIQVQHNFTRCGLMLTIATNLLLWLLSVTNDTIHMEIESQLREVEQRFAGNETVSCTCPNTTICKVFQKGYILLYPFNTEFCLVCCSVLYVMWKNVGRRISHHHVPHIKHKFKLQGVVFGPLLGVIAVIIGICVFMMYQIQATSSVPDRQVFVMFYSYYVVLLPLMSMGAVVGTIIHALEKKELDTVKNPTRSLDVILLMGAALGQIGMSYFSIVALVATDPRELLNSLILSYSVLLILQTITQNVFIIDGLHRQPLVEETKGEQIHEACDQRRMSMLELGQEIRRASLSYIHSYSHLSWKRRALREISFFLVLCNIILWVIPTFGAHPVFENGLEKSFYGYSTWFAIVNFGLPLGVFYRMHSVGGLLEVYVTA</sequence>
<proteinExistence type="inferred from homology"/>
<evidence type="ECO:0000313" key="13">
    <source>
        <dbReference type="Ensembl" id="ENSACOP00000000909.1"/>
    </source>
</evidence>
<feature type="transmembrane region" description="Helical" evidence="12">
    <location>
        <begin position="541"/>
        <end position="561"/>
    </location>
</feature>
<evidence type="ECO:0000256" key="4">
    <source>
        <dbReference type="ARBA" id="ARBA00022475"/>
    </source>
</evidence>
<dbReference type="InterPro" id="IPR004878">
    <property type="entry name" value="Otopetrin"/>
</dbReference>
<evidence type="ECO:0000313" key="14">
    <source>
        <dbReference type="Proteomes" id="UP000694522"/>
    </source>
</evidence>
<dbReference type="GO" id="GO:0015252">
    <property type="term" value="F:proton channel activity"/>
    <property type="evidence" value="ECO:0007669"/>
    <property type="project" value="InterPro"/>
</dbReference>
<dbReference type="Proteomes" id="UP000694522">
    <property type="component" value="Unplaced"/>
</dbReference>
<feature type="transmembrane region" description="Helical" evidence="12">
    <location>
        <begin position="316"/>
        <end position="340"/>
    </location>
</feature>
<comment type="subcellular location">
    <subcellularLocation>
        <location evidence="1">Cell membrane</location>
        <topology evidence="1">Multi-pass membrane protein</topology>
    </subcellularLocation>
</comment>
<feature type="transmembrane region" description="Helical" evidence="12">
    <location>
        <begin position="179"/>
        <end position="197"/>
    </location>
</feature>
<keyword evidence="14" id="KW-1185">Reference proteome</keyword>
<feature type="transmembrane region" description="Helical" evidence="12">
    <location>
        <begin position="360"/>
        <end position="378"/>
    </location>
</feature>
<dbReference type="PANTHER" id="PTHR21522">
    <property type="entry name" value="PROTON CHANNEL OTOP"/>
    <property type="match status" value="1"/>
</dbReference>
<evidence type="ECO:0000256" key="5">
    <source>
        <dbReference type="ARBA" id="ARBA00022692"/>
    </source>
</evidence>
<name>A0A8B9F137_9PSIT</name>
<comment type="similarity">
    <text evidence="2">Belongs to the otopetrin family.</text>
</comment>
<reference evidence="13" key="2">
    <citation type="submission" date="2025-09" db="UniProtKB">
        <authorList>
            <consortium name="Ensembl"/>
        </authorList>
    </citation>
    <scope>IDENTIFICATION</scope>
</reference>
<keyword evidence="4" id="KW-1003">Cell membrane</keyword>
<evidence type="ECO:0000256" key="1">
    <source>
        <dbReference type="ARBA" id="ARBA00004651"/>
    </source>
</evidence>
<evidence type="ECO:0000256" key="11">
    <source>
        <dbReference type="SAM" id="MobiDB-lite"/>
    </source>
</evidence>
<feature type="transmembrane region" description="Helical" evidence="12">
    <location>
        <begin position="427"/>
        <end position="450"/>
    </location>
</feature>
<accession>A0A8B9F137</accession>
<keyword evidence="10" id="KW-0407">Ion channel</keyword>
<protein>
    <submittedName>
        <fullName evidence="13">Otopetrin 3</fullName>
    </submittedName>
</protein>
<evidence type="ECO:0000256" key="3">
    <source>
        <dbReference type="ARBA" id="ARBA00022448"/>
    </source>
</evidence>